<feature type="compositionally biased region" description="Acidic residues" evidence="2">
    <location>
        <begin position="498"/>
        <end position="509"/>
    </location>
</feature>
<dbReference type="Gene3D" id="3.30.160.60">
    <property type="entry name" value="Classic Zinc Finger"/>
    <property type="match status" value="1"/>
</dbReference>
<name>A0A1L0C0K1_9ASCO</name>
<dbReference type="GO" id="GO:0008270">
    <property type="term" value="F:zinc ion binding"/>
    <property type="evidence" value="ECO:0007669"/>
    <property type="project" value="UniProtKB-KW"/>
</dbReference>
<organism evidence="4 5">
    <name type="scientific">Sungouiella intermedia</name>
    <dbReference type="NCBI Taxonomy" id="45354"/>
    <lineage>
        <taxon>Eukaryota</taxon>
        <taxon>Fungi</taxon>
        <taxon>Dikarya</taxon>
        <taxon>Ascomycota</taxon>
        <taxon>Saccharomycotina</taxon>
        <taxon>Pichiomycetes</taxon>
        <taxon>Metschnikowiaceae</taxon>
        <taxon>Sungouiella</taxon>
    </lineage>
</organism>
<protein>
    <submittedName>
        <fullName evidence="4">CIC11C00000001836</fullName>
    </submittedName>
</protein>
<sequence>MSQISPTGTQIPQVEDSSSQTNVPTTAPTSVQSSQYFHKSTPSLPLGLGSNFYEGMGRLQQPLVENGPQWMVPGSEQSQIQLAPALPQKTVSSMDHMVDVLNNGTPTSPADYAEHLFKVATLLLNGELTEQQITTLEAKFVLLADMLPEFVEVENPASSQLYKVVERCFDVLVKVSTSQAKVLVATLAIRFLTTVIMSLNYWEIYNLLQWKPAIYQFLTLIHFDLNECYLRFVRDYLKYSYKQNSLPRSDLQSAAVMKERNKRDLERRLSMSASPEADEVLDEKSPLYFMNKELSEDHDKFVTEQMAEEVEKPIPRERRKIRVDSKLAAHRVIKRADIKVAPSSRSSNYDPDVIHECQMPSPDEPDKLCLRRFSRKYELIRHQETVHSKKKKLFKCFVCVKQDPSIGPRIFTRHDTLAKHIRVNHRISGKEAKAEVAYSKKHAEIVEEGDITVHVGRRKTKVDFELRAHMEKKGSAREAPDGSIIFDDIGDSPPDSTEYGDDDEIYDDE</sequence>
<keyword evidence="1" id="KW-0862">Zinc</keyword>
<dbReference type="PROSITE" id="PS50157">
    <property type="entry name" value="ZINC_FINGER_C2H2_2"/>
    <property type="match status" value="1"/>
</dbReference>
<feature type="region of interest" description="Disordered" evidence="2">
    <location>
        <begin position="472"/>
        <end position="509"/>
    </location>
</feature>
<evidence type="ECO:0000259" key="3">
    <source>
        <dbReference type="PROSITE" id="PS50157"/>
    </source>
</evidence>
<evidence type="ECO:0000256" key="2">
    <source>
        <dbReference type="SAM" id="MobiDB-lite"/>
    </source>
</evidence>
<dbReference type="EMBL" id="LT635768">
    <property type="protein sequence ID" value="SGZ57035.1"/>
    <property type="molecule type" value="Genomic_DNA"/>
</dbReference>
<dbReference type="Proteomes" id="UP000182259">
    <property type="component" value="Chromosome V"/>
</dbReference>
<evidence type="ECO:0000256" key="1">
    <source>
        <dbReference type="PROSITE-ProRule" id="PRU00042"/>
    </source>
</evidence>
<feature type="region of interest" description="Disordered" evidence="2">
    <location>
        <begin position="1"/>
        <end position="38"/>
    </location>
</feature>
<gene>
    <name evidence="4" type="ORF">SAMEA4029009_CIC11G00000001836</name>
</gene>
<keyword evidence="1" id="KW-0863">Zinc-finger</keyword>
<dbReference type="AlphaFoldDB" id="A0A1L0C0K1"/>
<proteinExistence type="predicted"/>
<keyword evidence="1" id="KW-0479">Metal-binding</keyword>
<accession>A0A1L0C0K1</accession>
<feature type="compositionally biased region" description="Low complexity" evidence="2">
    <location>
        <begin position="481"/>
        <end position="496"/>
    </location>
</feature>
<evidence type="ECO:0000313" key="5">
    <source>
        <dbReference type="Proteomes" id="UP000182259"/>
    </source>
</evidence>
<evidence type="ECO:0000313" key="4">
    <source>
        <dbReference type="EMBL" id="SGZ57035.1"/>
    </source>
</evidence>
<dbReference type="InterPro" id="IPR013087">
    <property type="entry name" value="Znf_C2H2_type"/>
</dbReference>
<reference evidence="4 5" key="1">
    <citation type="submission" date="2016-10" db="EMBL/GenBank/DDBJ databases">
        <authorList>
            <person name="de Groot N.N."/>
        </authorList>
    </citation>
    <scope>NUCLEOTIDE SEQUENCE [LARGE SCALE GENOMIC DNA]</scope>
    <source>
        <strain evidence="4 5">PYCC 4715</strain>
    </source>
</reference>
<feature type="domain" description="C2H2-type" evidence="3">
    <location>
        <begin position="355"/>
        <end position="392"/>
    </location>
</feature>